<dbReference type="RefSeq" id="WP_136773141.1">
    <property type="nucleotide sequence ID" value="NZ_SUMF01000008.1"/>
</dbReference>
<dbReference type="EMBL" id="SUMF01000008">
    <property type="protein sequence ID" value="TJZ73778.1"/>
    <property type="molecule type" value="Genomic_DNA"/>
</dbReference>
<comment type="caution">
    <text evidence="1">The sequence shown here is derived from an EMBL/GenBank/DDBJ whole genome shotgun (WGS) entry which is preliminary data.</text>
</comment>
<gene>
    <name evidence="1" type="ORF">FAZ21_09145</name>
</gene>
<proteinExistence type="predicted"/>
<protein>
    <submittedName>
        <fullName evidence="1">Uncharacterized protein</fullName>
    </submittedName>
</protein>
<accession>A0A4V5MQT9</accession>
<evidence type="ECO:0000313" key="2">
    <source>
        <dbReference type="Proteomes" id="UP000310016"/>
    </source>
</evidence>
<dbReference type="Proteomes" id="UP000310016">
    <property type="component" value="Unassembled WGS sequence"/>
</dbReference>
<name>A0A4V5MQT9_9NEIS</name>
<dbReference type="AlphaFoldDB" id="A0A4V5MQT9"/>
<keyword evidence="2" id="KW-1185">Reference proteome</keyword>
<reference evidence="1 2" key="1">
    <citation type="submission" date="2019-04" db="EMBL/GenBank/DDBJ databases">
        <title>Chitiniphilus eburnea sp. nov., a novel chitinolytic bacterium isolated from aquaculture sludge.</title>
        <authorList>
            <person name="Sheng M."/>
        </authorList>
    </citation>
    <scope>NUCLEOTIDE SEQUENCE [LARGE SCALE GENOMIC DNA]</scope>
    <source>
        <strain evidence="1 2">HX-2-15</strain>
    </source>
</reference>
<organism evidence="1 2">
    <name type="scientific">Chitiniphilus eburneus</name>
    <dbReference type="NCBI Taxonomy" id="2571148"/>
    <lineage>
        <taxon>Bacteria</taxon>
        <taxon>Pseudomonadati</taxon>
        <taxon>Pseudomonadota</taxon>
        <taxon>Betaproteobacteria</taxon>
        <taxon>Neisseriales</taxon>
        <taxon>Chitinibacteraceae</taxon>
        <taxon>Chitiniphilus</taxon>
    </lineage>
</organism>
<sequence length="76" mass="8426">MTRAPTSFLWLFIGRTRHVQVTYLPEIGREQAEQEGRDHLGADYLGAWPFPQAVEHLSATDAAARAAKFRTTKGGA</sequence>
<evidence type="ECO:0000313" key="1">
    <source>
        <dbReference type="EMBL" id="TJZ73778.1"/>
    </source>
</evidence>